<accession>A0ABQ7TX80</accession>
<keyword evidence="2" id="KW-1185">Reference proteome</keyword>
<organism evidence="1 2">
    <name type="scientific">Solanum tuberosum</name>
    <name type="common">Potato</name>
    <dbReference type="NCBI Taxonomy" id="4113"/>
    <lineage>
        <taxon>Eukaryota</taxon>
        <taxon>Viridiplantae</taxon>
        <taxon>Streptophyta</taxon>
        <taxon>Embryophyta</taxon>
        <taxon>Tracheophyta</taxon>
        <taxon>Spermatophyta</taxon>
        <taxon>Magnoliopsida</taxon>
        <taxon>eudicotyledons</taxon>
        <taxon>Gunneridae</taxon>
        <taxon>Pentapetalae</taxon>
        <taxon>asterids</taxon>
        <taxon>lamiids</taxon>
        <taxon>Solanales</taxon>
        <taxon>Solanaceae</taxon>
        <taxon>Solanoideae</taxon>
        <taxon>Solaneae</taxon>
        <taxon>Solanum</taxon>
    </lineage>
</organism>
<reference evidence="1 2" key="1">
    <citation type="journal article" date="2021" name="bioRxiv">
        <title>Chromosome-scale and haplotype-resolved genome assembly of a tetraploid potato cultivar.</title>
        <authorList>
            <person name="Sun H."/>
            <person name="Jiao W.-B."/>
            <person name="Krause K."/>
            <person name="Campoy J.A."/>
            <person name="Goel M."/>
            <person name="Folz-Donahue K."/>
            <person name="Kukat C."/>
            <person name="Huettel B."/>
            <person name="Schneeberger K."/>
        </authorList>
    </citation>
    <scope>NUCLEOTIDE SEQUENCE [LARGE SCALE GENOMIC DNA]</scope>
    <source>
        <strain evidence="1">SolTubOtavaFocal</strain>
        <tissue evidence="1">Leaves</tissue>
    </source>
</reference>
<gene>
    <name evidence="1" type="ORF">KY290_037538</name>
</gene>
<proteinExistence type="predicted"/>
<dbReference type="EMBL" id="JAIVGD010000028">
    <property type="protein sequence ID" value="KAH0738833.1"/>
    <property type="molecule type" value="Genomic_DNA"/>
</dbReference>
<protein>
    <recommendedName>
        <fullName evidence="3">Cytoplasmic envelopment protein 3</fullName>
    </recommendedName>
</protein>
<sequence length="99" mass="11117">MLMSCDCGRSEKESAPEKKLKLEVEGDGSDLKGFDFDEYPGSSVMKLVDTSVNLDNKEDAASDDFCIGKPRRSTRIVIPPKRLDSYLWAGRKSREQGKR</sequence>
<evidence type="ECO:0008006" key="3">
    <source>
        <dbReference type="Google" id="ProtNLM"/>
    </source>
</evidence>
<comment type="caution">
    <text evidence="1">The sequence shown here is derived from an EMBL/GenBank/DDBJ whole genome shotgun (WGS) entry which is preliminary data.</text>
</comment>
<evidence type="ECO:0000313" key="2">
    <source>
        <dbReference type="Proteomes" id="UP000826656"/>
    </source>
</evidence>
<evidence type="ECO:0000313" key="1">
    <source>
        <dbReference type="EMBL" id="KAH0738833.1"/>
    </source>
</evidence>
<name>A0ABQ7TX80_SOLTU</name>
<dbReference type="Proteomes" id="UP000826656">
    <property type="component" value="Unassembled WGS sequence"/>
</dbReference>